<comment type="caution">
    <text evidence="1">The sequence shown here is derived from an EMBL/GenBank/DDBJ whole genome shotgun (WGS) entry which is preliminary data.</text>
</comment>
<reference evidence="1 2" key="1">
    <citation type="journal article" date="2018" name="Front. Plant Sci.">
        <title>Red Clover (Trifolium pratense) and Zigzag Clover (T. medium) - A Picture of Genomic Similarities and Differences.</title>
        <authorList>
            <person name="Dluhosova J."/>
            <person name="Istvanek J."/>
            <person name="Nedelnik J."/>
            <person name="Repkova J."/>
        </authorList>
    </citation>
    <scope>NUCLEOTIDE SEQUENCE [LARGE SCALE GENOMIC DNA]</scope>
    <source>
        <strain evidence="2">cv. 10/8</strain>
        <tissue evidence="1">Leaf</tissue>
    </source>
</reference>
<feature type="non-terminal residue" evidence="1">
    <location>
        <position position="1"/>
    </location>
</feature>
<name>A0A392N8I2_9FABA</name>
<dbReference type="AlphaFoldDB" id="A0A392N8I2"/>
<dbReference type="EMBL" id="LXQA010029951">
    <property type="protein sequence ID" value="MCH95489.1"/>
    <property type="molecule type" value="Genomic_DNA"/>
</dbReference>
<organism evidence="1 2">
    <name type="scientific">Trifolium medium</name>
    <dbReference type="NCBI Taxonomy" id="97028"/>
    <lineage>
        <taxon>Eukaryota</taxon>
        <taxon>Viridiplantae</taxon>
        <taxon>Streptophyta</taxon>
        <taxon>Embryophyta</taxon>
        <taxon>Tracheophyta</taxon>
        <taxon>Spermatophyta</taxon>
        <taxon>Magnoliopsida</taxon>
        <taxon>eudicotyledons</taxon>
        <taxon>Gunneridae</taxon>
        <taxon>Pentapetalae</taxon>
        <taxon>rosids</taxon>
        <taxon>fabids</taxon>
        <taxon>Fabales</taxon>
        <taxon>Fabaceae</taxon>
        <taxon>Papilionoideae</taxon>
        <taxon>50 kb inversion clade</taxon>
        <taxon>NPAAA clade</taxon>
        <taxon>Hologalegina</taxon>
        <taxon>IRL clade</taxon>
        <taxon>Trifolieae</taxon>
        <taxon>Trifolium</taxon>
    </lineage>
</organism>
<proteinExistence type="predicted"/>
<accession>A0A392N8I2</accession>
<dbReference type="Proteomes" id="UP000265520">
    <property type="component" value="Unassembled WGS sequence"/>
</dbReference>
<evidence type="ECO:0000313" key="1">
    <source>
        <dbReference type="EMBL" id="MCH95489.1"/>
    </source>
</evidence>
<evidence type="ECO:0000313" key="2">
    <source>
        <dbReference type="Proteomes" id="UP000265520"/>
    </source>
</evidence>
<keyword evidence="2" id="KW-1185">Reference proteome</keyword>
<protein>
    <submittedName>
        <fullName evidence="1">Uncharacterized protein</fullName>
    </submittedName>
</protein>
<sequence length="69" mass="7758">KRVKQRKSLPAAHGAQDLAHCAQNWSLMRRESMNEVNFLPPAHGAQEMAHEAPDGPTRCRHVRESEICA</sequence>